<keyword evidence="2" id="KW-1185">Reference proteome</keyword>
<name>A0ACC2ZWU7_9EURO</name>
<dbReference type="Proteomes" id="UP001172386">
    <property type="component" value="Unassembled WGS sequence"/>
</dbReference>
<evidence type="ECO:0000313" key="1">
    <source>
        <dbReference type="EMBL" id="KAJ9652086.1"/>
    </source>
</evidence>
<gene>
    <name evidence="1" type="ORF">H2198_008672</name>
</gene>
<proteinExistence type="predicted"/>
<reference evidence="1" key="1">
    <citation type="submission" date="2022-10" db="EMBL/GenBank/DDBJ databases">
        <title>Culturing micro-colonial fungi from biological soil crusts in the Mojave desert and describing Neophaeococcomyces mojavensis, and introducing the new genera and species Taxawa tesnikishii.</title>
        <authorList>
            <person name="Kurbessoian T."/>
            <person name="Stajich J.E."/>
        </authorList>
    </citation>
    <scope>NUCLEOTIDE SEQUENCE</scope>
    <source>
        <strain evidence="1">JES_112</strain>
    </source>
</reference>
<sequence length="859" mass="98015">MKEFVEEELLANTKTYRVEAEKTTRSSHTTATVPVDSIYEPIFATEFRVIHILPGEFNDDIQCVLEKRSGEVKTRYDALSYEWGDASTTKPIRLARLDYPSRPTTTGVISTSLRRTTKVVQTLTTKFATPLRILNWSLGTGLLWYFMDLVSADVPSWASWLLSRNVYIFLLCMLCGEGPMSFLVKFFMLISEAARTKPWLLVYEYFRSRGSNEQQWNYGQSLGFQTLQVTENLALALRYLRQKRRPRTLWVDALCICQKNEDEKKVQIQQMDRLYANASHVVVWLGAYHGISEADICDELLWSSSWLQGVECKHSRQIQAAFRLIQSLIGWRLLIPHGLSGWDTAKLFREGRLGLREISRRGWWERLWVIQEVALATGRVQIQCGHSTCDFNDYHSAHVKALIDHAEDKELKEDSGPSECMLTIIEDFRYSSFYDQQKVEVKLFHGAMKKLFGLMSDETENDLIERFQKQPFAQRLQQVLLRTAGHFRCRDDQDRLYAVLGISGGSKKGKAVVVSGFMEFISSHSTHIIFLRTMTPLLEASASTLTRIILGIALSSWSVFYGERAKHWTFNRPEYVVNRYEEIIDAVTYDPSGQRRNRVEFFTALARYISTENKSLAFLDVANCGEDQDQAMPSWVPNWTRELSAPAFKLVTQTRKADEAPAVFQFLEDGKTLVLLGRAKGKVHVVRSTDPEHPRSASSVRQELLESWFALPNELKKAMVDILTASRDMMRQAPMQASNEAEQKLKACVFILLLVCLKLGSMLLQKGGRTLVYSLDAKAGQEIGFLKAGKAARGDQLVSVPGCFHHLVLRRRKPTEAGARWKLVGLVSMSTQPKYDRVCSKSEWTKLRQDGAIFKFSIG</sequence>
<dbReference type="EMBL" id="JAPDRQ010000219">
    <property type="protein sequence ID" value="KAJ9652086.1"/>
    <property type="molecule type" value="Genomic_DNA"/>
</dbReference>
<accession>A0ACC2ZWU7</accession>
<organism evidence="1 2">
    <name type="scientific">Neophaeococcomyces mojaviensis</name>
    <dbReference type="NCBI Taxonomy" id="3383035"/>
    <lineage>
        <taxon>Eukaryota</taxon>
        <taxon>Fungi</taxon>
        <taxon>Dikarya</taxon>
        <taxon>Ascomycota</taxon>
        <taxon>Pezizomycotina</taxon>
        <taxon>Eurotiomycetes</taxon>
        <taxon>Chaetothyriomycetidae</taxon>
        <taxon>Chaetothyriales</taxon>
        <taxon>Chaetothyriales incertae sedis</taxon>
        <taxon>Neophaeococcomyces</taxon>
    </lineage>
</organism>
<evidence type="ECO:0000313" key="2">
    <source>
        <dbReference type="Proteomes" id="UP001172386"/>
    </source>
</evidence>
<protein>
    <submittedName>
        <fullName evidence="1">Uncharacterized protein</fullName>
    </submittedName>
</protein>
<comment type="caution">
    <text evidence="1">The sequence shown here is derived from an EMBL/GenBank/DDBJ whole genome shotgun (WGS) entry which is preliminary data.</text>
</comment>